<dbReference type="InterPro" id="IPR036271">
    <property type="entry name" value="Tet_transcr_reg_TetR-rel_C_sf"/>
</dbReference>
<evidence type="ECO:0000256" key="1">
    <source>
        <dbReference type="ARBA" id="ARBA00023015"/>
    </source>
</evidence>
<dbReference type="Proteomes" id="UP000500767">
    <property type="component" value="Plasmid unnamed4"/>
</dbReference>
<keyword evidence="6" id="KW-0614">Plasmid</keyword>
<feature type="DNA-binding region" description="H-T-H motif" evidence="4">
    <location>
        <begin position="30"/>
        <end position="49"/>
    </location>
</feature>
<organism evidence="6 7">
    <name type="scientific">Lichenicola cladoniae</name>
    <dbReference type="NCBI Taxonomy" id="1484109"/>
    <lineage>
        <taxon>Bacteria</taxon>
        <taxon>Pseudomonadati</taxon>
        <taxon>Pseudomonadota</taxon>
        <taxon>Alphaproteobacteria</taxon>
        <taxon>Acetobacterales</taxon>
        <taxon>Acetobacteraceae</taxon>
        <taxon>Lichenicola</taxon>
    </lineage>
</organism>
<geneLocation type="plasmid" evidence="6 7">
    <name>unnamed4</name>
</geneLocation>
<evidence type="ECO:0000256" key="3">
    <source>
        <dbReference type="ARBA" id="ARBA00023163"/>
    </source>
</evidence>
<dbReference type="Pfam" id="PF00440">
    <property type="entry name" value="TetR_N"/>
    <property type="match status" value="1"/>
</dbReference>
<dbReference type="Gene3D" id="1.10.357.10">
    <property type="entry name" value="Tetracycline Repressor, domain 2"/>
    <property type="match status" value="1"/>
</dbReference>
<dbReference type="KEGG" id="lck:HN018_26380"/>
<dbReference type="GO" id="GO:0003677">
    <property type="term" value="F:DNA binding"/>
    <property type="evidence" value="ECO:0007669"/>
    <property type="project" value="UniProtKB-UniRule"/>
</dbReference>
<accession>A0A6M8HZL8</accession>
<protein>
    <submittedName>
        <fullName evidence="6">TetR/AcrR family transcriptional regulator</fullName>
    </submittedName>
</protein>
<evidence type="ECO:0000256" key="2">
    <source>
        <dbReference type="ARBA" id="ARBA00023125"/>
    </source>
</evidence>
<keyword evidence="1" id="KW-0805">Transcription regulation</keyword>
<dbReference type="PROSITE" id="PS50977">
    <property type="entry name" value="HTH_TETR_2"/>
    <property type="match status" value="1"/>
</dbReference>
<evidence type="ECO:0000313" key="7">
    <source>
        <dbReference type="Proteomes" id="UP000500767"/>
    </source>
</evidence>
<dbReference type="SUPFAM" id="SSF48498">
    <property type="entry name" value="Tetracyclin repressor-like, C-terminal domain"/>
    <property type="match status" value="1"/>
</dbReference>
<dbReference type="PANTHER" id="PTHR47506:SF1">
    <property type="entry name" value="HTH-TYPE TRANSCRIPTIONAL REGULATOR YJDC"/>
    <property type="match status" value="1"/>
</dbReference>
<dbReference type="InterPro" id="IPR011075">
    <property type="entry name" value="TetR_C"/>
</dbReference>
<evidence type="ECO:0000259" key="5">
    <source>
        <dbReference type="PROSITE" id="PS50977"/>
    </source>
</evidence>
<dbReference type="Pfam" id="PF16925">
    <property type="entry name" value="TetR_C_13"/>
    <property type="match status" value="1"/>
</dbReference>
<keyword evidence="3" id="KW-0804">Transcription</keyword>
<dbReference type="InterPro" id="IPR001647">
    <property type="entry name" value="HTH_TetR"/>
</dbReference>
<feature type="domain" description="HTH tetR-type" evidence="5">
    <location>
        <begin position="7"/>
        <end position="67"/>
    </location>
</feature>
<evidence type="ECO:0000313" key="6">
    <source>
        <dbReference type="EMBL" id="QKE93800.1"/>
    </source>
</evidence>
<dbReference type="InterPro" id="IPR009057">
    <property type="entry name" value="Homeodomain-like_sf"/>
</dbReference>
<dbReference type="SUPFAM" id="SSF46689">
    <property type="entry name" value="Homeodomain-like"/>
    <property type="match status" value="1"/>
</dbReference>
<reference evidence="6 7" key="1">
    <citation type="journal article" date="2014" name="World J. Microbiol. Biotechnol.">
        <title>Biodiversity and physiological characteristics of Antarctic and Arctic lichens-associated bacteria.</title>
        <authorList>
            <person name="Lee Y.M."/>
            <person name="Kim E.H."/>
            <person name="Lee H.K."/>
            <person name="Hong S.G."/>
        </authorList>
    </citation>
    <scope>NUCLEOTIDE SEQUENCE [LARGE SCALE GENOMIC DNA]</scope>
    <source>
        <strain evidence="6 7">PAMC 26569</strain>
        <plasmid evidence="6">unnamed4</plasmid>
    </source>
</reference>
<keyword evidence="2 4" id="KW-0238">DNA-binding</keyword>
<dbReference type="Gene3D" id="1.10.10.60">
    <property type="entry name" value="Homeodomain-like"/>
    <property type="match status" value="1"/>
</dbReference>
<evidence type="ECO:0000256" key="4">
    <source>
        <dbReference type="PROSITE-ProRule" id="PRU00335"/>
    </source>
</evidence>
<dbReference type="AlphaFoldDB" id="A0A6M8HZL8"/>
<proteinExistence type="predicted"/>
<dbReference type="PANTHER" id="PTHR47506">
    <property type="entry name" value="TRANSCRIPTIONAL REGULATORY PROTEIN"/>
    <property type="match status" value="1"/>
</dbReference>
<sequence length="204" mass="21891">MTGRPREFDREVALDAAMHLFWRKGFESASMTELCDAMRIRSPSLYAAYGSKEALYLEAINRYAATVGAALWSRLDDAESARAGVENMLMAAADMLPESADGPAGCMAMLAALSDDWPQAITDAARQMRDGSLERLRAHLAAGVMDGELPIGADVDGTARLFLGIYQGMAAQAKDGASSQQLRKVAERGMAAWPVTLLPGMLSD</sequence>
<gene>
    <name evidence="6" type="ORF">HN018_26380</name>
</gene>
<name>A0A6M8HZL8_9PROT</name>
<keyword evidence="7" id="KW-1185">Reference proteome</keyword>
<dbReference type="EMBL" id="CP053711">
    <property type="protein sequence ID" value="QKE93800.1"/>
    <property type="molecule type" value="Genomic_DNA"/>
</dbReference>